<keyword evidence="12 17" id="KW-0046">Antibiotic resistance</keyword>
<organism evidence="18 19">
    <name type="scientific">Naumannella halotolerans</name>
    <dbReference type="NCBI Taxonomy" id="993414"/>
    <lineage>
        <taxon>Bacteria</taxon>
        <taxon>Bacillati</taxon>
        <taxon>Actinomycetota</taxon>
        <taxon>Actinomycetes</taxon>
        <taxon>Propionibacteriales</taxon>
        <taxon>Propionibacteriaceae</taxon>
        <taxon>Naumannella</taxon>
    </lineage>
</organism>
<comment type="catalytic activity">
    <reaction evidence="16 17">
        <text>di-trans,octa-cis-undecaprenyl diphosphate + H2O = di-trans,octa-cis-undecaprenyl phosphate + phosphate + H(+)</text>
        <dbReference type="Rhea" id="RHEA:28094"/>
        <dbReference type="ChEBI" id="CHEBI:15377"/>
        <dbReference type="ChEBI" id="CHEBI:15378"/>
        <dbReference type="ChEBI" id="CHEBI:43474"/>
        <dbReference type="ChEBI" id="CHEBI:58405"/>
        <dbReference type="ChEBI" id="CHEBI:60392"/>
        <dbReference type="EC" id="3.6.1.27"/>
    </reaction>
</comment>
<keyword evidence="13 17" id="KW-0961">Cell wall biogenesis/degradation</keyword>
<dbReference type="OrthoDB" id="9808289at2"/>
<evidence type="ECO:0000256" key="4">
    <source>
        <dbReference type="ARBA" id="ARBA00021581"/>
    </source>
</evidence>
<comment type="similarity">
    <text evidence="2 17">Belongs to the UppP family.</text>
</comment>
<keyword evidence="19" id="KW-1185">Reference proteome</keyword>
<reference evidence="18 19" key="1">
    <citation type="submission" date="2019-03" db="EMBL/GenBank/DDBJ databases">
        <title>Genomic Encyclopedia of Archaeal and Bacterial Type Strains, Phase II (KMG-II): from individual species to whole genera.</title>
        <authorList>
            <person name="Goeker M."/>
        </authorList>
    </citation>
    <scope>NUCLEOTIDE SEQUENCE [LARGE SCALE GENOMIC DNA]</scope>
    <source>
        <strain evidence="18 19">DSM 24323</strain>
    </source>
</reference>
<feature type="transmembrane region" description="Helical" evidence="17">
    <location>
        <begin position="250"/>
        <end position="269"/>
    </location>
</feature>
<evidence type="ECO:0000256" key="5">
    <source>
        <dbReference type="ARBA" id="ARBA00022475"/>
    </source>
</evidence>
<evidence type="ECO:0000313" key="19">
    <source>
        <dbReference type="Proteomes" id="UP000295371"/>
    </source>
</evidence>
<keyword evidence="10 17" id="KW-1133">Transmembrane helix</keyword>
<feature type="transmembrane region" description="Helical" evidence="17">
    <location>
        <begin position="40"/>
        <end position="58"/>
    </location>
</feature>
<keyword evidence="5 17" id="KW-1003">Cell membrane</keyword>
<name>A0A4R7J732_9ACTN</name>
<evidence type="ECO:0000256" key="15">
    <source>
        <dbReference type="ARBA" id="ARBA00032932"/>
    </source>
</evidence>
<keyword evidence="7 17" id="KW-0378">Hydrolase</keyword>
<dbReference type="EC" id="3.6.1.27" evidence="3 17"/>
<dbReference type="NCBIfam" id="TIGR00753">
    <property type="entry name" value="undec_PP_bacA"/>
    <property type="match status" value="1"/>
</dbReference>
<feature type="transmembrane region" description="Helical" evidence="17">
    <location>
        <begin position="114"/>
        <end position="132"/>
    </location>
</feature>
<feature type="transmembrane region" description="Helical" evidence="17">
    <location>
        <begin position="188"/>
        <end position="206"/>
    </location>
</feature>
<keyword evidence="6 17" id="KW-0812">Transmembrane</keyword>
<comment type="function">
    <text evidence="17">Catalyzes the dephosphorylation of undecaprenyl diphosphate (UPP). Confers resistance to bacitracin.</text>
</comment>
<evidence type="ECO:0000256" key="10">
    <source>
        <dbReference type="ARBA" id="ARBA00022989"/>
    </source>
</evidence>
<dbReference type="GO" id="GO:0009252">
    <property type="term" value="P:peptidoglycan biosynthetic process"/>
    <property type="evidence" value="ECO:0007669"/>
    <property type="project" value="UniProtKB-KW"/>
</dbReference>
<dbReference type="GO" id="GO:0071555">
    <property type="term" value="P:cell wall organization"/>
    <property type="evidence" value="ECO:0007669"/>
    <property type="project" value="UniProtKB-KW"/>
</dbReference>
<dbReference type="Pfam" id="PF02673">
    <property type="entry name" value="BacA"/>
    <property type="match status" value="1"/>
</dbReference>
<dbReference type="HAMAP" id="MF_01006">
    <property type="entry name" value="Undec_diphosphatase"/>
    <property type="match status" value="1"/>
</dbReference>
<dbReference type="InterPro" id="IPR003824">
    <property type="entry name" value="UppP"/>
</dbReference>
<dbReference type="AlphaFoldDB" id="A0A4R7J732"/>
<evidence type="ECO:0000256" key="16">
    <source>
        <dbReference type="ARBA" id="ARBA00047594"/>
    </source>
</evidence>
<accession>A0A4R7J732</accession>
<keyword evidence="8 17" id="KW-0133">Cell shape</keyword>
<evidence type="ECO:0000256" key="17">
    <source>
        <dbReference type="HAMAP-Rule" id="MF_01006"/>
    </source>
</evidence>
<evidence type="ECO:0000256" key="6">
    <source>
        <dbReference type="ARBA" id="ARBA00022692"/>
    </source>
</evidence>
<keyword evidence="9 17" id="KW-0573">Peptidoglycan synthesis</keyword>
<evidence type="ECO:0000256" key="14">
    <source>
        <dbReference type="ARBA" id="ARBA00032707"/>
    </source>
</evidence>
<evidence type="ECO:0000256" key="1">
    <source>
        <dbReference type="ARBA" id="ARBA00004651"/>
    </source>
</evidence>
<evidence type="ECO:0000256" key="3">
    <source>
        <dbReference type="ARBA" id="ARBA00012374"/>
    </source>
</evidence>
<evidence type="ECO:0000256" key="12">
    <source>
        <dbReference type="ARBA" id="ARBA00023251"/>
    </source>
</evidence>
<sequence length="275" mass="29508">MSWLEAIILGIVQGLTEFLPVSSSAHVSIVGQVFGADPGAAFTAIMQIGTETAVVVYFRKKIWRILSRWCLALFGKIPQADPDVRLGWLVIVGSIPIVVLGLVLEPLIEGPFRNLWVTIAMLAGVGVLIGIGDRFSSGTKTLDDIGWRDGIIFGLAQACALVPGVSRSGGTITAGLFMGYKRKDAAEYSFLLAIPAVFGSGFYSLTNIAEEPDPNWTMILVATVIAFVIGLAVTHWLMRYISHNSFLPFVIYRVVLAAGLAILLLAGLLPPYTSA</sequence>
<comment type="miscellaneous">
    <text evidence="17">Bacitracin is thought to be involved in the inhibition of peptidoglycan synthesis by sequestering undecaprenyl diphosphate, thereby reducing the pool of lipid carrier available.</text>
</comment>
<evidence type="ECO:0000256" key="2">
    <source>
        <dbReference type="ARBA" id="ARBA00010621"/>
    </source>
</evidence>
<proteinExistence type="inferred from homology"/>
<dbReference type="PANTHER" id="PTHR30622:SF4">
    <property type="entry name" value="UNDECAPRENYL-DIPHOSPHATASE"/>
    <property type="match status" value="1"/>
</dbReference>
<feature type="transmembrane region" description="Helical" evidence="17">
    <location>
        <begin position="86"/>
        <end position="108"/>
    </location>
</feature>
<comment type="subcellular location">
    <subcellularLocation>
        <location evidence="1 17">Cell membrane</location>
        <topology evidence="1 17">Multi-pass membrane protein</topology>
    </subcellularLocation>
</comment>
<keyword evidence="11 17" id="KW-0472">Membrane</keyword>
<dbReference type="EMBL" id="SOAW01000001">
    <property type="protein sequence ID" value="TDT33064.1"/>
    <property type="molecule type" value="Genomic_DNA"/>
</dbReference>
<evidence type="ECO:0000313" key="18">
    <source>
        <dbReference type="EMBL" id="TDT33064.1"/>
    </source>
</evidence>
<dbReference type="GO" id="GO:0008360">
    <property type="term" value="P:regulation of cell shape"/>
    <property type="evidence" value="ECO:0007669"/>
    <property type="project" value="UniProtKB-KW"/>
</dbReference>
<evidence type="ECO:0000256" key="7">
    <source>
        <dbReference type="ARBA" id="ARBA00022801"/>
    </source>
</evidence>
<dbReference type="GO" id="GO:0046677">
    <property type="term" value="P:response to antibiotic"/>
    <property type="evidence" value="ECO:0007669"/>
    <property type="project" value="UniProtKB-UniRule"/>
</dbReference>
<protein>
    <recommendedName>
        <fullName evidence="4 17">Undecaprenyl-diphosphatase</fullName>
        <ecNumber evidence="3 17">3.6.1.27</ecNumber>
    </recommendedName>
    <alternativeName>
        <fullName evidence="15 17">Bacitracin resistance protein</fullName>
    </alternativeName>
    <alternativeName>
        <fullName evidence="14 17">Undecaprenyl pyrophosphate phosphatase</fullName>
    </alternativeName>
</protein>
<evidence type="ECO:0000256" key="9">
    <source>
        <dbReference type="ARBA" id="ARBA00022984"/>
    </source>
</evidence>
<gene>
    <name evidence="17" type="primary">uppP</name>
    <name evidence="18" type="ORF">CLV29_0661</name>
</gene>
<comment type="caution">
    <text evidence="18">The sequence shown here is derived from an EMBL/GenBank/DDBJ whole genome shotgun (WGS) entry which is preliminary data.</text>
</comment>
<dbReference type="Proteomes" id="UP000295371">
    <property type="component" value="Unassembled WGS sequence"/>
</dbReference>
<dbReference type="PANTHER" id="PTHR30622">
    <property type="entry name" value="UNDECAPRENYL-DIPHOSPHATASE"/>
    <property type="match status" value="1"/>
</dbReference>
<feature type="transmembrane region" description="Helical" evidence="17">
    <location>
        <begin position="218"/>
        <end position="238"/>
    </location>
</feature>
<dbReference type="GO" id="GO:0005886">
    <property type="term" value="C:plasma membrane"/>
    <property type="evidence" value="ECO:0007669"/>
    <property type="project" value="UniProtKB-SubCell"/>
</dbReference>
<dbReference type="RefSeq" id="WP_133753633.1">
    <property type="nucleotide sequence ID" value="NZ_SOAW01000001.1"/>
</dbReference>
<evidence type="ECO:0000256" key="8">
    <source>
        <dbReference type="ARBA" id="ARBA00022960"/>
    </source>
</evidence>
<dbReference type="NCBIfam" id="NF001392">
    <property type="entry name" value="PRK00281.2-1"/>
    <property type="match status" value="1"/>
</dbReference>
<evidence type="ECO:0000256" key="13">
    <source>
        <dbReference type="ARBA" id="ARBA00023316"/>
    </source>
</evidence>
<dbReference type="GO" id="GO:0050380">
    <property type="term" value="F:undecaprenyl-diphosphatase activity"/>
    <property type="evidence" value="ECO:0007669"/>
    <property type="project" value="UniProtKB-UniRule"/>
</dbReference>
<evidence type="ECO:0000256" key="11">
    <source>
        <dbReference type="ARBA" id="ARBA00023136"/>
    </source>
</evidence>